<dbReference type="EMBL" id="CAXAMM010004636">
    <property type="protein sequence ID" value="CAK9004330.1"/>
    <property type="molecule type" value="Genomic_DNA"/>
</dbReference>
<protein>
    <submittedName>
        <fullName evidence="1">Uncharacterized protein</fullName>
    </submittedName>
</protein>
<gene>
    <name evidence="1" type="ORF">SCF082_LOCUS8129</name>
</gene>
<organism evidence="1 2">
    <name type="scientific">Durusdinium trenchii</name>
    <dbReference type="NCBI Taxonomy" id="1381693"/>
    <lineage>
        <taxon>Eukaryota</taxon>
        <taxon>Sar</taxon>
        <taxon>Alveolata</taxon>
        <taxon>Dinophyceae</taxon>
        <taxon>Suessiales</taxon>
        <taxon>Symbiodiniaceae</taxon>
        <taxon>Durusdinium</taxon>
    </lineage>
</organism>
<dbReference type="Proteomes" id="UP001642464">
    <property type="component" value="Unassembled WGS sequence"/>
</dbReference>
<keyword evidence="2" id="KW-1185">Reference proteome</keyword>
<name>A0ABP0ISE0_9DINO</name>
<evidence type="ECO:0000313" key="1">
    <source>
        <dbReference type="EMBL" id="CAK9004330.1"/>
    </source>
</evidence>
<evidence type="ECO:0000313" key="2">
    <source>
        <dbReference type="Proteomes" id="UP001642464"/>
    </source>
</evidence>
<accession>A0ABP0ISE0</accession>
<comment type="caution">
    <text evidence="1">The sequence shown here is derived from an EMBL/GenBank/DDBJ whole genome shotgun (WGS) entry which is preliminary data.</text>
</comment>
<sequence>MAPIAARALSLALLSLSLARAARGPLCSCDCCGVARRRADERTDPYEGMKCAPAEGHSPELCGSQCRPSKEVLGFLAKEELLDSARFCFYECKPPFGAALAAQCLPLKASELKEALDSDGNAMDPAFLYARRDASSTALAAEPVDEADADDGKAKKLALKGRKAVKELKNATEDVKDLWDSDVAKEAHAADPLAAAGRARDAAEEAEDAAVQAQREAERSIEALKTGRNRTWMAAMWQANEALNFMKRNDFRLATAQQQSHTPIAWRFRAAEAARTAAAPYLQAHQHYAETVPSLQRQAALRSSEEAQRLQREAERLSTQASVLRHRGDASRAAIVERSAQALQRRAEAEELTSQEHLDAARASLKKSEDEGFMEHAQVAAEQAVQAVKLPKRYQLALAPDPLRNWAPTAPHPLP</sequence>
<reference evidence="1 2" key="1">
    <citation type="submission" date="2024-02" db="EMBL/GenBank/DDBJ databases">
        <authorList>
            <person name="Chen Y."/>
            <person name="Shah S."/>
            <person name="Dougan E. K."/>
            <person name="Thang M."/>
            <person name="Chan C."/>
        </authorList>
    </citation>
    <scope>NUCLEOTIDE SEQUENCE [LARGE SCALE GENOMIC DNA]</scope>
</reference>
<proteinExistence type="predicted"/>